<dbReference type="AlphaFoldDB" id="A0A316UX95"/>
<dbReference type="InterPro" id="IPR019775">
    <property type="entry name" value="WD40_repeat_CS"/>
</dbReference>
<evidence type="ECO:0000256" key="13">
    <source>
        <dbReference type="SAM" id="MobiDB-lite"/>
    </source>
</evidence>
<keyword evidence="2 11" id="KW-0963">Cytoplasm</keyword>
<gene>
    <name evidence="11" type="primary">PAC1</name>
    <name evidence="11" type="synonym">LIS1</name>
    <name evidence="15" type="ORF">BDZ90DRAFT_228971</name>
</gene>
<dbReference type="OrthoDB" id="10264588at2759"/>
<feature type="repeat" description="WD" evidence="12">
    <location>
        <begin position="316"/>
        <end position="339"/>
    </location>
</feature>
<dbReference type="FunFam" id="2.130.10.10:FF:000342">
    <property type="entry name" value="Nuclear distribution protein PAC1"/>
    <property type="match status" value="1"/>
</dbReference>
<dbReference type="STRING" id="1569628.A0A316UX95"/>
<name>A0A316UX95_9BASI</name>
<comment type="domain">
    <text evidence="11">Dimerization mediated by the LisH domain may be required to activate dynein.</text>
</comment>
<evidence type="ECO:0000256" key="11">
    <source>
        <dbReference type="HAMAP-Rule" id="MF_03141"/>
    </source>
</evidence>
<dbReference type="Gene3D" id="2.130.10.10">
    <property type="entry name" value="YVTN repeat-like/Quinoprotein amine dehydrogenase"/>
    <property type="match status" value="1"/>
</dbReference>
<evidence type="ECO:0000256" key="8">
    <source>
        <dbReference type="ARBA" id="ARBA00023054"/>
    </source>
</evidence>
<accession>A0A316UX95</accession>
<dbReference type="InterPro" id="IPR020472">
    <property type="entry name" value="WD40_PAC1"/>
</dbReference>
<evidence type="ECO:0000259" key="14">
    <source>
        <dbReference type="Pfam" id="PF24951"/>
    </source>
</evidence>
<dbReference type="InterPro" id="IPR037190">
    <property type="entry name" value="LIS1_N"/>
</dbReference>
<feature type="compositionally biased region" description="Polar residues" evidence="13">
    <location>
        <begin position="85"/>
        <end position="96"/>
    </location>
</feature>
<proteinExistence type="inferred from homology"/>
<comment type="subunit">
    <text evidence="11">Self-associates. Interacts with NDL1 and dynein.</text>
</comment>
<organism evidence="15 16">
    <name type="scientific">Jaminaea rosea</name>
    <dbReference type="NCBI Taxonomy" id="1569628"/>
    <lineage>
        <taxon>Eukaryota</taxon>
        <taxon>Fungi</taxon>
        <taxon>Dikarya</taxon>
        <taxon>Basidiomycota</taxon>
        <taxon>Ustilaginomycotina</taxon>
        <taxon>Exobasidiomycetes</taxon>
        <taxon>Microstromatales</taxon>
        <taxon>Microstromatales incertae sedis</taxon>
        <taxon>Jaminaea</taxon>
    </lineage>
</organism>
<dbReference type="PROSITE" id="PS00678">
    <property type="entry name" value="WD_REPEATS_1"/>
    <property type="match status" value="1"/>
</dbReference>
<dbReference type="Gene3D" id="1.20.960.30">
    <property type="match status" value="1"/>
</dbReference>
<evidence type="ECO:0000256" key="5">
    <source>
        <dbReference type="ARBA" id="ARBA00022701"/>
    </source>
</evidence>
<keyword evidence="10 11" id="KW-0131">Cell cycle</keyword>
<dbReference type="SMART" id="SM00667">
    <property type="entry name" value="LisH"/>
    <property type="match status" value="1"/>
</dbReference>
<evidence type="ECO:0000256" key="7">
    <source>
        <dbReference type="ARBA" id="ARBA00022776"/>
    </source>
</evidence>
<keyword evidence="6" id="KW-0677">Repeat</keyword>
<keyword evidence="9 11" id="KW-0206">Cytoskeleton</keyword>
<evidence type="ECO:0000313" key="15">
    <source>
        <dbReference type="EMBL" id="PWN29926.1"/>
    </source>
</evidence>
<dbReference type="GO" id="GO:0005737">
    <property type="term" value="C:cytoplasm"/>
    <property type="evidence" value="ECO:0007669"/>
    <property type="project" value="UniProtKB-UniRule"/>
</dbReference>
<dbReference type="Pfam" id="PF24951">
    <property type="entry name" value="LisH_PAC1"/>
    <property type="match status" value="1"/>
</dbReference>
<dbReference type="GO" id="GO:0051012">
    <property type="term" value="P:microtubule sliding"/>
    <property type="evidence" value="ECO:0007669"/>
    <property type="project" value="UniProtKB-UniRule"/>
</dbReference>
<evidence type="ECO:0000313" key="16">
    <source>
        <dbReference type="Proteomes" id="UP000245884"/>
    </source>
</evidence>
<dbReference type="GO" id="GO:0023052">
    <property type="term" value="P:signaling"/>
    <property type="evidence" value="ECO:0007669"/>
    <property type="project" value="UniProtKB-ARBA"/>
</dbReference>
<dbReference type="Proteomes" id="UP000245884">
    <property type="component" value="Unassembled WGS sequence"/>
</dbReference>
<feature type="repeat" description="WD" evidence="12">
    <location>
        <begin position="340"/>
        <end position="373"/>
    </location>
</feature>
<dbReference type="GO" id="GO:0005875">
    <property type="term" value="C:microtubule associated complex"/>
    <property type="evidence" value="ECO:0007669"/>
    <property type="project" value="UniProtKB-UniRule"/>
</dbReference>
<dbReference type="GO" id="GO:0070840">
    <property type="term" value="F:dynein complex binding"/>
    <property type="evidence" value="ECO:0007669"/>
    <property type="project" value="UniProtKB-UniRule"/>
</dbReference>
<keyword evidence="15" id="KW-0378">Hydrolase</keyword>
<dbReference type="CDD" id="cd00200">
    <property type="entry name" value="WD40"/>
    <property type="match status" value="1"/>
</dbReference>
<evidence type="ECO:0000256" key="3">
    <source>
        <dbReference type="ARBA" id="ARBA00022574"/>
    </source>
</evidence>
<dbReference type="InterPro" id="IPR036322">
    <property type="entry name" value="WD40_repeat_dom_sf"/>
</dbReference>
<evidence type="ECO:0000256" key="10">
    <source>
        <dbReference type="ARBA" id="ARBA00023306"/>
    </source>
</evidence>
<dbReference type="PIRSF" id="PIRSF037647">
    <property type="entry name" value="Dynein_regulator_Lis1"/>
    <property type="match status" value="1"/>
</dbReference>
<feature type="repeat" description="WD" evidence="12">
    <location>
        <begin position="234"/>
        <end position="275"/>
    </location>
</feature>
<dbReference type="Pfam" id="PF00400">
    <property type="entry name" value="WD40"/>
    <property type="match status" value="6"/>
</dbReference>
<feature type="domain" description="PAC1-like LisH-like dimerisation" evidence="14">
    <location>
        <begin position="7"/>
        <end position="41"/>
    </location>
</feature>
<dbReference type="SMART" id="SM00320">
    <property type="entry name" value="WD40"/>
    <property type="match status" value="7"/>
</dbReference>
<dbReference type="EMBL" id="KZ819662">
    <property type="protein sequence ID" value="PWN29926.1"/>
    <property type="molecule type" value="Genomic_DNA"/>
</dbReference>
<keyword evidence="1 11" id="KW-0813">Transport</keyword>
<keyword evidence="8 11" id="KW-0175">Coiled coil</keyword>
<dbReference type="GO" id="GO:0016787">
    <property type="term" value="F:hydrolase activity"/>
    <property type="evidence" value="ECO:0007669"/>
    <property type="project" value="UniProtKB-KW"/>
</dbReference>
<dbReference type="FunFam" id="1.20.960.30:FF:000002">
    <property type="entry name" value="Platelet-activating factor acetylhydrolase ib"/>
    <property type="match status" value="1"/>
</dbReference>
<dbReference type="GO" id="GO:0051301">
    <property type="term" value="P:cell division"/>
    <property type="evidence" value="ECO:0007669"/>
    <property type="project" value="UniProtKB-KW"/>
</dbReference>
<evidence type="ECO:0000256" key="9">
    <source>
        <dbReference type="ARBA" id="ARBA00023212"/>
    </source>
</evidence>
<keyword evidence="16" id="KW-1185">Reference proteome</keyword>
<evidence type="ECO:0000256" key="4">
    <source>
        <dbReference type="ARBA" id="ARBA00022618"/>
    </source>
</evidence>
<dbReference type="GO" id="GO:0000132">
    <property type="term" value="P:establishment of mitotic spindle orientation"/>
    <property type="evidence" value="ECO:0007669"/>
    <property type="project" value="UniProtKB-UniRule"/>
</dbReference>
<dbReference type="InterPro" id="IPR017252">
    <property type="entry name" value="Dynein_regulator_LIS1"/>
</dbReference>
<sequence length="453" mass="49549">MSSSLTERQKDELHKSLLDYCKTQGFTATFEALQQEAGQEGFVSDPKAKYAGLLEKKWTSVIRLQKKIMELEQRNAQLTEELATAPTSRRSASQNDWLPRNPPRHVLQGHRGPVAKVAFHPLFNQIASCSEDTTIKIWDWETGDFERTLKGHTKPVMDVDFDSRGRLLASCSSDMSIKIWDSDKQWACTSTFHGHDHTVSSIRFLPGDDYVVSGSRDKSIRIFELATGYCTKTLAGHNDWVRCVQPSSDGRLLASCGNDQTGRIWDRATGETKVELRGHEHVVECLAFAPLAAYPAIRELGDIKPAKPDNTTPGLYVATGGRDKVIKIWDSSNGACLRTLVGHDNWIRGIVWSPNGKYLLSVSDDKTLRVWDLGAGGGRCSKTIDAHGHFVTSIAWARAKAGGEAAEPRPDSGPSGGAPSKINGTSGGAEAGGKTVNAVVTTCVDMTIKVWTP</sequence>
<feature type="region of interest" description="Disordered" evidence="13">
    <location>
        <begin position="79"/>
        <end position="101"/>
    </location>
</feature>
<dbReference type="SUPFAM" id="SSF109925">
    <property type="entry name" value="Lissencephaly-1 protein (Lis-1, PAF-AH alpha) N-terminal domain"/>
    <property type="match status" value="1"/>
</dbReference>
<comment type="function">
    <text evidence="11">Positively regulates the activity of the minus-end directed microtubule motor protein dynein. May enhance dynein-mediated microtubule sliding by targeting dynein to the microtubule plus end. Required for nuclear migration during vegetative growth as well as development. Required for retrograde early endosome (EE) transport from the hyphal tip. Required for localization of dynein to the mitotic spindle poles. Recruits additional proteins to the dynein complex at SPBs.</text>
</comment>
<dbReference type="SUPFAM" id="SSF50978">
    <property type="entry name" value="WD40 repeat-like"/>
    <property type="match status" value="1"/>
</dbReference>
<dbReference type="GO" id="GO:0007154">
    <property type="term" value="P:cell communication"/>
    <property type="evidence" value="ECO:0007669"/>
    <property type="project" value="UniProtKB-ARBA"/>
</dbReference>
<feature type="repeat" description="WD" evidence="12">
    <location>
        <begin position="149"/>
        <end position="181"/>
    </location>
</feature>
<keyword evidence="3 12" id="KW-0853">WD repeat</keyword>
<dbReference type="GO" id="GO:0005874">
    <property type="term" value="C:microtubule"/>
    <property type="evidence" value="ECO:0007669"/>
    <property type="project" value="UniProtKB-KW"/>
</dbReference>
<feature type="repeat" description="WD" evidence="12">
    <location>
        <begin position="192"/>
        <end position="233"/>
    </location>
</feature>
<evidence type="ECO:0000256" key="2">
    <source>
        <dbReference type="ARBA" id="ARBA00022490"/>
    </source>
</evidence>
<feature type="region of interest" description="Disordered" evidence="13">
    <location>
        <begin position="401"/>
        <end position="431"/>
    </location>
</feature>
<protein>
    <recommendedName>
        <fullName evidence="11">Nuclear distribution protein PAC1</fullName>
    </recommendedName>
    <alternativeName>
        <fullName evidence="11">Lissencephaly-1 homolog</fullName>
        <shortName evidence="11">LIS-1</shortName>
    </alternativeName>
    <alternativeName>
        <fullName evidence="11">nudF homolog</fullName>
    </alternativeName>
</protein>
<dbReference type="PANTHER" id="PTHR44129">
    <property type="entry name" value="WD REPEAT-CONTAINING PROTEIN POP1"/>
    <property type="match status" value="1"/>
</dbReference>
<keyword evidence="4 11" id="KW-0132">Cell division</keyword>
<keyword evidence="7 11" id="KW-0498">Mitosis</keyword>
<comment type="subcellular location">
    <subcellularLocation>
        <location evidence="11">Cytoplasm</location>
        <location evidence="11">Cytoskeleton</location>
    </subcellularLocation>
    <subcellularLocation>
        <location evidence="11">Cytoplasm</location>
        <location evidence="11">Cytoskeleton</location>
        <location evidence="11">Spindle pole</location>
    </subcellularLocation>
    <text evidence="11">Localizes to the plus ends of microtubules at the hyphal tip and the mitotic spindle poles.</text>
</comment>
<dbReference type="InterPro" id="IPR001680">
    <property type="entry name" value="WD40_rpt"/>
</dbReference>
<dbReference type="InterPro" id="IPR050349">
    <property type="entry name" value="WD_LIS1/nudF_dynein_reg"/>
</dbReference>
<dbReference type="InterPro" id="IPR006594">
    <property type="entry name" value="LisH"/>
</dbReference>
<feature type="repeat" description="WD" evidence="12">
    <location>
        <begin position="107"/>
        <end position="148"/>
    </location>
</feature>
<dbReference type="InterPro" id="IPR015943">
    <property type="entry name" value="WD40/YVTN_repeat-like_dom_sf"/>
</dbReference>
<reference evidence="15 16" key="1">
    <citation type="journal article" date="2018" name="Mol. Biol. Evol.">
        <title>Broad Genomic Sampling Reveals a Smut Pathogenic Ancestry of the Fungal Clade Ustilaginomycotina.</title>
        <authorList>
            <person name="Kijpornyongpan T."/>
            <person name="Mondo S.J."/>
            <person name="Barry K."/>
            <person name="Sandor L."/>
            <person name="Lee J."/>
            <person name="Lipzen A."/>
            <person name="Pangilinan J."/>
            <person name="LaButti K."/>
            <person name="Hainaut M."/>
            <person name="Henrissat B."/>
            <person name="Grigoriev I.V."/>
            <person name="Spatafora J.W."/>
            <person name="Aime M.C."/>
        </authorList>
    </citation>
    <scope>NUCLEOTIDE SEQUENCE [LARGE SCALE GENOMIC DNA]</scope>
    <source>
        <strain evidence="15 16">MCA 5214</strain>
    </source>
</reference>
<dbReference type="PROSITE" id="PS50294">
    <property type="entry name" value="WD_REPEATS_REGION"/>
    <property type="match status" value="5"/>
</dbReference>
<evidence type="ECO:0000256" key="1">
    <source>
        <dbReference type="ARBA" id="ARBA00022448"/>
    </source>
</evidence>
<evidence type="ECO:0000256" key="6">
    <source>
        <dbReference type="ARBA" id="ARBA00022737"/>
    </source>
</evidence>
<evidence type="ECO:0000256" key="12">
    <source>
        <dbReference type="PROSITE-ProRule" id="PRU00221"/>
    </source>
</evidence>
<keyword evidence="5 11" id="KW-0493">Microtubule</keyword>
<dbReference type="PROSITE" id="PS50082">
    <property type="entry name" value="WD_REPEATS_2"/>
    <property type="match status" value="6"/>
</dbReference>
<dbReference type="GO" id="GO:0000922">
    <property type="term" value="C:spindle pole"/>
    <property type="evidence" value="ECO:0007669"/>
    <property type="project" value="UniProtKB-SubCell"/>
</dbReference>
<dbReference type="HAMAP" id="MF_03141">
    <property type="entry name" value="lis1"/>
    <property type="match status" value="1"/>
</dbReference>
<dbReference type="PRINTS" id="PR00320">
    <property type="entry name" value="GPROTEINBRPT"/>
</dbReference>
<comment type="similarity">
    <text evidence="11">Belongs to the WD repeat LIS1/nudF family.</text>
</comment>
<dbReference type="PROSITE" id="PS50896">
    <property type="entry name" value="LISH"/>
    <property type="match status" value="1"/>
</dbReference>
<dbReference type="InterPro" id="IPR056795">
    <property type="entry name" value="PAC1-like_LisH-like_dom"/>
</dbReference>